<name>A0A6J4RE31_9ACTN</name>
<evidence type="ECO:0000313" key="1">
    <source>
        <dbReference type="EMBL" id="CAA9470246.1"/>
    </source>
</evidence>
<organism evidence="1">
    <name type="scientific">uncultured Rubrobacteraceae bacterium</name>
    <dbReference type="NCBI Taxonomy" id="349277"/>
    <lineage>
        <taxon>Bacteria</taxon>
        <taxon>Bacillati</taxon>
        <taxon>Actinomycetota</taxon>
        <taxon>Rubrobacteria</taxon>
        <taxon>Rubrobacterales</taxon>
        <taxon>Rubrobacteraceae</taxon>
        <taxon>environmental samples</taxon>
    </lineage>
</organism>
<accession>A0A6J4RE31</accession>
<dbReference type="AlphaFoldDB" id="A0A6J4RE31"/>
<protein>
    <submittedName>
        <fullName evidence="1">Uncharacterized protein</fullName>
    </submittedName>
</protein>
<dbReference type="EMBL" id="CADCVH010000102">
    <property type="protein sequence ID" value="CAA9470246.1"/>
    <property type="molecule type" value="Genomic_DNA"/>
</dbReference>
<proteinExistence type="predicted"/>
<sequence length="44" mass="4590">MAFRAFDRTSTLGDFVGRVAGGSAYVDGLARMAKPSIVMPTTAP</sequence>
<reference evidence="1" key="1">
    <citation type="submission" date="2020-02" db="EMBL/GenBank/DDBJ databases">
        <authorList>
            <person name="Meier V. D."/>
        </authorList>
    </citation>
    <scope>NUCLEOTIDE SEQUENCE</scope>
    <source>
        <strain evidence="1">AVDCRST_MAG02</strain>
    </source>
</reference>
<gene>
    <name evidence="1" type="ORF">AVDCRST_MAG02-4023</name>
</gene>